<dbReference type="InterPro" id="IPR011990">
    <property type="entry name" value="TPR-like_helical_dom_sf"/>
</dbReference>
<dbReference type="PANTHER" id="PTHR44395">
    <property type="match status" value="1"/>
</dbReference>
<dbReference type="STRING" id="1121393.SAMN02745216_04318"/>
<feature type="repeat" description="TPR" evidence="1">
    <location>
        <begin position="408"/>
        <end position="441"/>
    </location>
</feature>
<feature type="transmembrane region" description="Helical" evidence="2">
    <location>
        <begin position="282"/>
        <end position="299"/>
    </location>
</feature>
<protein>
    <submittedName>
        <fullName evidence="3">Tfp pilus assembly protein PilF</fullName>
    </submittedName>
</protein>
<name>A0A1M6WFR5_9BACT</name>
<gene>
    <name evidence="3" type="ORF">SAMN02745216_04318</name>
</gene>
<dbReference type="RefSeq" id="WP_073478328.1">
    <property type="nucleotide sequence ID" value="NZ_FQZU01000038.1"/>
</dbReference>
<evidence type="ECO:0000313" key="3">
    <source>
        <dbReference type="EMBL" id="SHK92623.1"/>
    </source>
</evidence>
<dbReference type="OrthoDB" id="127293at2"/>
<keyword evidence="4" id="KW-1185">Reference proteome</keyword>
<reference evidence="4" key="1">
    <citation type="submission" date="2016-11" db="EMBL/GenBank/DDBJ databases">
        <authorList>
            <person name="Varghese N."/>
            <person name="Submissions S."/>
        </authorList>
    </citation>
    <scope>NUCLEOTIDE SEQUENCE [LARGE SCALE GENOMIC DNA]</scope>
    <source>
        <strain evidence="4">DSM 16219</strain>
    </source>
</reference>
<evidence type="ECO:0000313" key="4">
    <source>
        <dbReference type="Proteomes" id="UP000183994"/>
    </source>
</evidence>
<feature type="transmembrane region" description="Helical" evidence="2">
    <location>
        <begin position="168"/>
        <end position="198"/>
    </location>
</feature>
<keyword evidence="2" id="KW-0472">Membrane</keyword>
<feature type="transmembrane region" description="Helical" evidence="2">
    <location>
        <begin position="341"/>
        <end position="361"/>
    </location>
</feature>
<feature type="transmembrane region" description="Helical" evidence="2">
    <location>
        <begin position="7"/>
        <end position="26"/>
    </location>
</feature>
<dbReference type="InterPro" id="IPR019734">
    <property type="entry name" value="TPR_rpt"/>
</dbReference>
<sequence length="663" mass="73612">MSLTRRSTFLGFVLAIIVFGAFYPALQGGFIWDDDHYVTANPALTAHDGLSRIWFDREATPQYYPLVHTLYRLEHKLWGFNPLGYHAVNLCLHILAALLLWRALFLLQIPGAWLAALLFAVHPVQVETVAWITERKNVLSGVFYLGSGLCLLRYFFPSGDKAPSSPWYWAGLVLYVCALLSKTTSATLPLAMMVVLWFKRGRVSLKESACLAPFIFLGLVFGLHTAWLEVHHVGAWGEDWALSPVQKIILAGRSSWFYALKLLAPVNLAFNYPRWDLDASRWSLYLYPAGMILLAGLLWRLGKRISRGPLAGMLFFLIGLFPALGFFRVYPFRYSYVADHFQYLACIGLLALAGAAAARLYKRRPVPAGVLSFLAAAVLCVLTWNQASVFKDSQTLWERTLEINPHSYQAHNDLGAILAGQGNLDEAVEHFRQAAAIQPNYPEAWNNLSQAGFAAGDYAKAKALAEKALSLDPVNSLGHWNAGMACLRLHDRHCALKHIAWATASDPDWGRANLMLAKLLAGEGHPAKARVFLENALAVMPESLDAHLVFAQVWEDLGEYRQALGLYDQALLLDPDNPAVLYGKAQALFHAGYRTEGAALMEFLTASAPDNPGVNYNYGLMLLALGDGARAQAYLEKALAAKPDFWEARKALEIARRKKNPLQ</sequence>
<organism evidence="3 4">
    <name type="scientific">Desulfatibacillum alkenivorans DSM 16219</name>
    <dbReference type="NCBI Taxonomy" id="1121393"/>
    <lineage>
        <taxon>Bacteria</taxon>
        <taxon>Pseudomonadati</taxon>
        <taxon>Thermodesulfobacteriota</taxon>
        <taxon>Desulfobacteria</taxon>
        <taxon>Desulfobacterales</taxon>
        <taxon>Desulfatibacillaceae</taxon>
        <taxon>Desulfatibacillum</taxon>
    </lineage>
</organism>
<keyword evidence="1" id="KW-0802">TPR repeat</keyword>
<accession>A0A1M6WFR5</accession>
<dbReference type="SMART" id="SM00028">
    <property type="entry name" value="TPR"/>
    <property type="match status" value="5"/>
</dbReference>
<evidence type="ECO:0000256" key="1">
    <source>
        <dbReference type="PROSITE-ProRule" id="PRU00339"/>
    </source>
</evidence>
<dbReference type="Proteomes" id="UP000183994">
    <property type="component" value="Unassembled WGS sequence"/>
</dbReference>
<dbReference type="Pfam" id="PF13424">
    <property type="entry name" value="TPR_12"/>
    <property type="match status" value="1"/>
</dbReference>
<dbReference type="Pfam" id="PF13432">
    <property type="entry name" value="TPR_16"/>
    <property type="match status" value="1"/>
</dbReference>
<evidence type="ECO:0000256" key="2">
    <source>
        <dbReference type="SAM" id="Phobius"/>
    </source>
</evidence>
<feature type="transmembrane region" description="Helical" evidence="2">
    <location>
        <begin position="311"/>
        <end position="329"/>
    </location>
</feature>
<dbReference type="Gene3D" id="1.25.40.10">
    <property type="entry name" value="Tetratricopeptide repeat domain"/>
    <property type="match status" value="1"/>
</dbReference>
<feature type="repeat" description="TPR" evidence="1">
    <location>
        <begin position="544"/>
        <end position="577"/>
    </location>
</feature>
<dbReference type="SUPFAM" id="SSF48452">
    <property type="entry name" value="TPR-like"/>
    <property type="match status" value="2"/>
</dbReference>
<feature type="transmembrane region" description="Helical" evidence="2">
    <location>
        <begin position="368"/>
        <end position="385"/>
    </location>
</feature>
<keyword evidence="2" id="KW-1133">Transmembrane helix</keyword>
<dbReference type="Pfam" id="PF14559">
    <property type="entry name" value="TPR_19"/>
    <property type="match status" value="1"/>
</dbReference>
<feature type="transmembrane region" description="Helical" evidence="2">
    <location>
        <begin position="210"/>
        <end position="228"/>
    </location>
</feature>
<dbReference type="PROSITE" id="PS50293">
    <property type="entry name" value="TPR_REGION"/>
    <property type="match status" value="2"/>
</dbReference>
<proteinExistence type="predicted"/>
<dbReference type="EMBL" id="FQZU01000038">
    <property type="protein sequence ID" value="SHK92623.1"/>
    <property type="molecule type" value="Genomic_DNA"/>
</dbReference>
<feature type="transmembrane region" description="Helical" evidence="2">
    <location>
        <begin position="138"/>
        <end position="156"/>
    </location>
</feature>
<dbReference type="PANTHER" id="PTHR44395:SF1">
    <property type="entry name" value="PROTEIN O-MANNOSYL-TRANSFERASE TMTC3"/>
    <property type="match status" value="1"/>
</dbReference>
<keyword evidence="2" id="KW-0812">Transmembrane</keyword>
<dbReference type="PROSITE" id="PS50005">
    <property type="entry name" value="TPR"/>
    <property type="match status" value="3"/>
</dbReference>
<dbReference type="AlphaFoldDB" id="A0A1M6WFR5"/>
<feature type="repeat" description="TPR" evidence="1">
    <location>
        <begin position="442"/>
        <end position="475"/>
    </location>
</feature>